<evidence type="ECO:0000313" key="12">
    <source>
        <dbReference type="Proteomes" id="UP000030019"/>
    </source>
</evidence>
<feature type="transmembrane region" description="Helical" evidence="8">
    <location>
        <begin position="64"/>
        <end position="86"/>
    </location>
</feature>
<organism evidence="11 12">
    <name type="scientific">Streptococcus sinensis</name>
    <dbReference type="NCBI Taxonomy" id="176090"/>
    <lineage>
        <taxon>Bacteria</taxon>
        <taxon>Bacillati</taxon>
        <taxon>Bacillota</taxon>
        <taxon>Bacilli</taxon>
        <taxon>Lactobacillales</taxon>
        <taxon>Streptococcaceae</taxon>
        <taxon>Streptococcus</taxon>
    </lineage>
</organism>
<dbReference type="Pfam" id="PF00664">
    <property type="entry name" value="ABC_membrane"/>
    <property type="match status" value="1"/>
</dbReference>
<dbReference type="CDD" id="cd03254">
    <property type="entry name" value="ABCC_Glucan_exporter_like"/>
    <property type="match status" value="1"/>
</dbReference>
<reference evidence="11 12" key="1">
    <citation type="submission" date="2014-06" db="EMBL/GenBank/DDBJ databases">
        <authorList>
            <person name="Teng J.L."/>
            <person name="Huang Y."/>
            <person name="Tse H."/>
            <person name="Lau S.K."/>
            <person name="Woo P.C."/>
        </authorList>
    </citation>
    <scope>NUCLEOTIDE SEQUENCE [LARGE SCALE GENOMIC DNA]</scope>
    <source>
        <strain evidence="11 12">HKU4</strain>
    </source>
</reference>
<feature type="transmembrane region" description="Helical" evidence="8">
    <location>
        <begin position="21"/>
        <end position="44"/>
    </location>
</feature>
<dbReference type="PROSITE" id="PS50893">
    <property type="entry name" value="ABC_TRANSPORTER_2"/>
    <property type="match status" value="1"/>
</dbReference>
<dbReference type="Proteomes" id="UP000030019">
    <property type="component" value="Unassembled WGS sequence"/>
</dbReference>
<sequence length="582" mass="64847">MKHKTSPSSLRRLTRDLLQARWLFLLASLGTVAQVALTVLLPVLIGNAVDSVLLPQAEQHVMPILGQMLLVILANTLIQWLNPLLYNQLVYRYSQQLRQGVIKKVHHLPLAYLDRQGTGDLVSRVTTDLEQLSNGLLMIFNQFFVGLLTILVTIISMARLDFFLLLLVLLLTPLSLFLARFIAKKSFSFFQRQTQARGAQTQLIEESLTQESLIQAFNAQEQFDTAFTRSNQIYADYSQAAIFYSSTVNPSTRFVNALIYALIVGFGAVRIIQGTGFTVGQLVTFLNYVNQYTKPFNDISSVMSELQSALACAERIYSVLDQEEIAESGQKILQSEDVKGQISFEHVAFGYEPDKELIQDLNIRIPAASKVAIVGPTGAGKSTLINLLMRFYNVDSGLISLDGTPITHYTRASYRQQFGMVLQETWLKTATIHDNIAFGRPDASREEVIAAAKAANAHFFIQQLSQGYDTYLADAGDSLSQGQRQLLTIARVFLAVPKILILDEATSSIDTRTEMLIQEAFSKLMVGRTSFIIAHRLSTIQNADIILVMVDGNIVEHGNHQELMAARGVYYQMQTAQSTIDS</sequence>
<dbReference type="eggNOG" id="COG1132">
    <property type="taxonomic scope" value="Bacteria"/>
</dbReference>
<evidence type="ECO:0000259" key="9">
    <source>
        <dbReference type="PROSITE" id="PS50893"/>
    </source>
</evidence>
<dbReference type="PANTHER" id="PTHR43394">
    <property type="entry name" value="ATP-DEPENDENT PERMEASE MDL1, MITOCHONDRIAL"/>
    <property type="match status" value="1"/>
</dbReference>
<dbReference type="PATRIC" id="fig|176090.4.peg.1987"/>
<feature type="domain" description="ABC transporter" evidence="9">
    <location>
        <begin position="342"/>
        <end position="576"/>
    </location>
</feature>
<evidence type="ECO:0000259" key="10">
    <source>
        <dbReference type="PROSITE" id="PS50929"/>
    </source>
</evidence>
<evidence type="ECO:0000256" key="5">
    <source>
        <dbReference type="ARBA" id="ARBA00022840"/>
    </source>
</evidence>
<keyword evidence="12" id="KW-1185">Reference proteome</keyword>
<keyword evidence="2" id="KW-0813">Transport</keyword>
<evidence type="ECO:0000313" key="11">
    <source>
        <dbReference type="EMBL" id="KGM36216.1"/>
    </source>
</evidence>
<name>A0A0A0DBY7_9STRE</name>
<comment type="caution">
    <text evidence="11">The sequence shown here is derived from an EMBL/GenBank/DDBJ whole genome shotgun (WGS) entry which is preliminary data.</text>
</comment>
<dbReference type="SMART" id="SM00382">
    <property type="entry name" value="AAA"/>
    <property type="match status" value="1"/>
</dbReference>
<evidence type="ECO:0000256" key="3">
    <source>
        <dbReference type="ARBA" id="ARBA00022692"/>
    </source>
</evidence>
<dbReference type="InterPro" id="IPR027417">
    <property type="entry name" value="P-loop_NTPase"/>
</dbReference>
<dbReference type="Gene3D" id="3.40.50.300">
    <property type="entry name" value="P-loop containing nucleotide triphosphate hydrolases"/>
    <property type="match status" value="1"/>
</dbReference>
<dbReference type="SUPFAM" id="SSF90123">
    <property type="entry name" value="ABC transporter transmembrane region"/>
    <property type="match status" value="1"/>
</dbReference>
<evidence type="ECO:0000256" key="6">
    <source>
        <dbReference type="ARBA" id="ARBA00022989"/>
    </source>
</evidence>
<proteinExistence type="predicted"/>
<feature type="transmembrane region" description="Helical" evidence="8">
    <location>
        <begin position="136"/>
        <end position="156"/>
    </location>
</feature>
<evidence type="ECO:0000256" key="4">
    <source>
        <dbReference type="ARBA" id="ARBA00022741"/>
    </source>
</evidence>
<dbReference type="SUPFAM" id="SSF52540">
    <property type="entry name" value="P-loop containing nucleoside triphosphate hydrolases"/>
    <property type="match status" value="1"/>
</dbReference>
<keyword evidence="5 11" id="KW-0067">ATP-binding</keyword>
<keyword evidence="6 8" id="KW-1133">Transmembrane helix</keyword>
<keyword evidence="4" id="KW-0547">Nucleotide-binding</keyword>
<dbReference type="EMBL" id="JPEN01000116">
    <property type="protein sequence ID" value="KGM36216.1"/>
    <property type="molecule type" value="Genomic_DNA"/>
</dbReference>
<evidence type="ECO:0000256" key="7">
    <source>
        <dbReference type="ARBA" id="ARBA00023136"/>
    </source>
</evidence>
<dbReference type="AlphaFoldDB" id="A0A0A0DBY7"/>
<dbReference type="InterPro" id="IPR003439">
    <property type="entry name" value="ABC_transporter-like_ATP-bd"/>
</dbReference>
<dbReference type="Pfam" id="PF00005">
    <property type="entry name" value="ABC_tran"/>
    <property type="match status" value="1"/>
</dbReference>
<comment type="subcellular location">
    <subcellularLocation>
        <location evidence="1">Cell membrane</location>
        <topology evidence="1">Multi-pass membrane protein</topology>
    </subcellularLocation>
</comment>
<evidence type="ECO:0000256" key="1">
    <source>
        <dbReference type="ARBA" id="ARBA00004651"/>
    </source>
</evidence>
<dbReference type="FunFam" id="3.40.50.300:FF:000287">
    <property type="entry name" value="Multidrug ABC transporter ATP-binding protein"/>
    <property type="match status" value="1"/>
</dbReference>
<gene>
    <name evidence="11" type="ORF">SSIN_2042</name>
</gene>
<evidence type="ECO:0000256" key="8">
    <source>
        <dbReference type="SAM" id="Phobius"/>
    </source>
</evidence>
<dbReference type="GO" id="GO:0005524">
    <property type="term" value="F:ATP binding"/>
    <property type="evidence" value="ECO:0007669"/>
    <property type="project" value="UniProtKB-KW"/>
</dbReference>
<keyword evidence="7 8" id="KW-0472">Membrane</keyword>
<dbReference type="InterPro" id="IPR011527">
    <property type="entry name" value="ABC1_TM_dom"/>
</dbReference>
<evidence type="ECO:0000256" key="2">
    <source>
        <dbReference type="ARBA" id="ARBA00022448"/>
    </source>
</evidence>
<dbReference type="STRING" id="176090.SSIN_2042"/>
<keyword evidence="3 8" id="KW-0812">Transmembrane</keyword>
<dbReference type="PANTHER" id="PTHR43394:SF1">
    <property type="entry name" value="ATP-BINDING CASSETTE SUB-FAMILY B MEMBER 10, MITOCHONDRIAL"/>
    <property type="match status" value="1"/>
</dbReference>
<dbReference type="RefSeq" id="WP_037618624.1">
    <property type="nucleotide sequence ID" value="NZ_JPEN01000116.1"/>
</dbReference>
<dbReference type="GO" id="GO:0005886">
    <property type="term" value="C:plasma membrane"/>
    <property type="evidence" value="ECO:0007669"/>
    <property type="project" value="UniProtKB-SubCell"/>
</dbReference>
<feature type="transmembrane region" description="Helical" evidence="8">
    <location>
        <begin position="162"/>
        <end position="183"/>
    </location>
</feature>
<dbReference type="PROSITE" id="PS00211">
    <property type="entry name" value="ABC_TRANSPORTER_1"/>
    <property type="match status" value="1"/>
</dbReference>
<feature type="domain" description="ABC transmembrane type-1" evidence="10">
    <location>
        <begin position="25"/>
        <end position="308"/>
    </location>
</feature>
<dbReference type="CDD" id="cd18547">
    <property type="entry name" value="ABC_6TM_Tm288_like"/>
    <property type="match status" value="1"/>
</dbReference>
<dbReference type="Gene3D" id="1.20.1560.10">
    <property type="entry name" value="ABC transporter type 1, transmembrane domain"/>
    <property type="match status" value="1"/>
</dbReference>
<feature type="transmembrane region" description="Helical" evidence="8">
    <location>
        <begin position="254"/>
        <end position="272"/>
    </location>
</feature>
<accession>A0A0A0DBY7</accession>
<protein>
    <submittedName>
        <fullName evidence="11">ABC transporter, ATP-binding/permease protein</fullName>
    </submittedName>
</protein>
<dbReference type="InterPro" id="IPR036640">
    <property type="entry name" value="ABC1_TM_sf"/>
</dbReference>
<dbReference type="InterPro" id="IPR003593">
    <property type="entry name" value="AAA+_ATPase"/>
</dbReference>
<dbReference type="InterPro" id="IPR039421">
    <property type="entry name" value="Type_1_exporter"/>
</dbReference>
<dbReference type="GO" id="GO:0016887">
    <property type="term" value="F:ATP hydrolysis activity"/>
    <property type="evidence" value="ECO:0007669"/>
    <property type="project" value="InterPro"/>
</dbReference>
<dbReference type="InterPro" id="IPR017871">
    <property type="entry name" value="ABC_transporter-like_CS"/>
</dbReference>
<dbReference type="GO" id="GO:0015421">
    <property type="term" value="F:ABC-type oligopeptide transporter activity"/>
    <property type="evidence" value="ECO:0007669"/>
    <property type="project" value="TreeGrafter"/>
</dbReference>
<dbReference type="PROSITE" id="PS50929">
    <property type="entry name" value="ABC_TM1F"/>
    <property type="match status" value="1"/>
</dbReference>